<dbReference type="Pfam" id="PF13879">
    <property type="entry name" value="Hmw_CFAP97"/>
    <property type="match status" value="1"/>
</dbReference>
<evidence type="ECO:0000256" key="2">
    <source>
        <dbReference type="SAM" id="MobiDB-lite"/>
    </source>
</evidence>
<gene>
    <name evidence="3" type="ORF">CYNAS_LOCUS5305</name>
</gene>
<feature type="compositionally biased region" description="Polar residues" evidence="2">
    <location>
        <begin position="71"/>
        <end position="86"/>
    </location>
</feature>
<dbReference type="AlphaFoldDB" id="A0AA36GKN2"/>
<sequence length="99" mass="11809">MTDRVQQHERMMRYIQHRERVLDMKSVVKQQIQRSRSTPPPRRNLHREAESKRRIDLENGRLLQSLISIATGTSEYSSSRQRSRTPASLRRKPSNKRNN</sequence>
<dbReference type="EMBL" id="CATQJL010000112">
    <property type="protein sequence ID" value="CAJ0593322.1"/>
    <property type="molecule type" value="Genomic_DNA"/>
</dbReference>
<keyword evidence="4" id="KW-1185">Reference proteome</keyword>
<dbReference type="InterPro" id="IPR029488">
    <property type="entry name" value="Hmw/CFAP97"/>
</dbReference>
<dbReference type="Proteomes" id="UP001176961">
    <property type="component" value="Unassembled WGS sequence"/>
</dbReference>
<comment type="similarity">
    <text evidence="1">Belongs to the CFAP97 family.</text>
</comment>
<comment type="caution">
    <text evidence="3">The sequence shown here is derived from an EMBL/GenBank/DDBJ whole genome shotgun (WGS) entry which is preliminary data.</text>
</comment>
<organism evidence="3 4">
    <name type="scientific">Cylicocyclus nassatus</name>
    <name type="common">Nematode worm</name>
    <dbReference type="NCBI Taxonomy" id="53992"/>
    <lineage>
        <taxon>Eukaryota</taxon>
        <taxon>Metazoa</taxon>
        <taxon>Ecdysozoa</taxon>
        <taxon>Nematoda</taxon>
        <taxon>Chromadorea</taxon>
        <taxon>Rhabditida</taxon>
        <taxon>Rhabditina</taxon>
        <taxon>Rhabditomorpha</taxon>
        <taxon>Strongyloidea</taxon>
        <taxon>Strongylidae</taxon>
        <taxon>Cylicocyclus</taxon>
    </lineage>
</organism>
<feature type="compositionally biased region" description="Basic residues" evidence="2">
    <location>
        <begin position="89"/>
        <end position="99"/>
    </location>
</feature>
<reference evidence="3" key="1">
    <citation type="submission" date="2023-07" db="EMBL/GenBank/DDBJ databases">
        <authorList>
            <consortium name="CYATHOMIX"/>
        </authorList>
    </citation>
    <scope>NUCLEOTIDE SEQUENCE</scope>
    <source>
        <strain evidence="3">N/A</strain>
    </source>
</reference>
<name>A0AA36GKN2_CYLNA</name>
<feature type="region of interest" description="Disordered" evidence="2">
    <location>
        <begin position="71"/>
        <end position="99"/>
    </location>
</feature>
<protein>
    <submittedName>
        <fullName evidence="3">Uncharacterized protein</fullName>
    </submittedName>
</protein>
<proteinExistence type="inferred from homology"/>
<evidence type="ECO:0000256" key="1">
    <source>
        <dbReference type="ARBA" id="ARBA00008315"/>
    </source>
</evidence>
<accession>A0AA36GKN2</accession>
<feature type="compositionally biased region" description="Polar residues" evidence="2">
    <location>
        <begin position="28"/>
        <end position="37"/>
    </location>
</feature>
<evidence type="ECO:0000313" key="4">
    <source>
        <dbReference type="Proteomes" id="UP001176961"/>
    </source>
</evidence>
<feature type="region of interest" description="Disordered" evidence="2">
    <location>
        <begin position="27"/>
        <end position="53"/>
    </location>
</feature>
<evidence type="ECO:0000313" key="3">
    <source>
        <dbReference type="EMBL" id="CAJ0593322.1"/>
    </source>
</evidence>